<evidence type="ECO:0000313" key="2">
    <source>
        <dbReference type="Proteomes" id="UP000828390"/>
    </source>
</evidence>
<dbReference type="EMBL" id="JAIWYP010000006">
    <property type="protein sequence ID" value="KAH3812318.1"/>
    <property type="molecule type" value="Genomic_DNA"/>
</dbReference>
<protein>
    <submittedName>
        <fullName evidence="1">Uncharacterized protein</fullName>
    </submittedName>
</protein>
<sequence>MPKTSKQGFDREKDGTFKRVCGAAIHDGTDMTLIYIGKGKKLKKHTLKQLSENNTISTRAKYICFSCV</sequence>
<evidence type="ECO:0000313" key="1">
    <source>
        <dbReference type="EMBL" id="KAH3812318.1"/>
    </source>
</evidence>
<accession>A0A9D4G8A5</accession>
<comment type="caution">
    <text evidence="1">The sequence shown here is derived from an EMBL/GenBank/DDBJ whole genome shotgun (WGS) entry which is preliminary data.</text>
</comment>
<organism evidence="1 2">
    <name type="scientific">Dreissena polymorpha</name>
    <name type="common">Zebra mussel</name>
    <name type="synonym">Mytilus polymorpha</name>
    <dbReference type="NCBI Taxonomy" id="45954"/>
    <lineage>
        <taxon>Eukaryota</taxon>
        <taxon>Metazoa</taxon>
        <taxon>Spiralia</taxon>
        <taxon>Lophotrochozoa</taxon>
        <taxon>Mollusca</taxon>
        <taxon>Bivalvia</taxon>
        <taxon>Autobranchia</taxon>
        <taxon>Heteroconchia</taxon>
        <taxon>Euheterodonta</taxon>
        <taxon>Imparidentia</taxon>
        <taxon>Neoheterodontei</taxon>
        <taxon>Myida</taxon>
        <taxon>Dreissenoidea</taxon>
        <taxon>Dreissenidae</taxon>
        <taxon>Dreissena</taxon>
    </lineage>
</organism>
<dbReference type="AlphaFoldDB" id="A0A9D4G8A5"/>
<reference evidence="1" key="1">
    <citation type="journal article" date="2019" name="bioRxiv">
        <title>The Genome of the Zebra Mussel, Dreissena polymorpha: A Resource for Invasive Species Research.</title>
        <authorList>
            <person name="McCartney M.A."/>
            <person name="Auch B."/>
            <person name="Kono T."/>
            <person name="Mallez S."/>
            <person name="Zhang Y."/>
            <person name="Obille A."/>
            <person name="Becker A."/>
            <person name="Abrahante J.E."/>
            <person name="Garbe J."/>
            <person name="Badalamenti J.P."/>
            <person name="Herman A."/>
            <person name="Mangelson H."/>
            <person name="Liachko I."/>
            <person name="Sullivan S."/>
            <person name="Sone E.D."/>
            <person name="Koren S."/>
            <person name="Silverstein K.A.T."/>
            <person name="Beckman K.B."/>
            <person name="Gohl D.M."/>
        </authorList>
    </citation>
    <scope>NUCLEOTIDE SEQUENCE</scope>
    <source>
        <strain evidence="1">Duluth1</strain>
        <tissue evidence="1">Whole animal</tissue>
    </source>
</reference>
<dbReference type="Proteomes" id="UP000828390">
    <property type="component" value="Unassembled WGS sequence"/>
</dbReference>
<proteinExistence type="predicted"/>
<reference evidence="1" key="2">
    <citation type="submission" date="2020-11" db="EMBL/GenBank/DDBJ databases">
        <authorList>
            <person name="McCartney M.A."/>
            <person name="Auch B."/>
            <person name="Kono T."/>
            <person name="Mallez S."/>
            <person name="Becker A."/>
            <person name="Gohl D.M."/>
            <person name="Silverstein K.A.T."/>
            <person name="Koren S."/>
            <person name="Bechman K.B."/>
            <person name="Herman A."/>
            <person name="Abrahante J.E."/>
            <person name="Garbe J."/>
        </authorList>
    </citation>
    <scope>NUCLEOTIDE SEQUENCE</scope>
    <source>
        <strain evidence="1">Duluth1</strain>
        <tissue evidence="1">Whole animal</tissue>
    </source>
</reference>
<gene>
    <name evidence="1" type="ORF">DPMN_140747</name>
</gene>
<name>A0A9D4G8A5_DREPO</name>
<keyword evidence="2" id="KW-1185">Reference proteome</keyword>